<reference evidence="4" key="1">
    <citation type="submission" date="2018-09" db="EMBL/GenBank/DDBJ databases">
        <title>Complete Genome Sequencing of Sulfolobus sp. JCM 16834.</title>
        <authorList>
            <person name="Kato S."/>
            <person name="Itoh T."/>
            <person name="Ohkuma M."/>
        </authorList>
    </citation>
    <scope>NUCLEOTIDE SEQUENCE [LARGE SCALE GENOMIC DNA]</scope>
    <source>
        <strain evidence="4">IC-007</strain>
    </source>
</reference>
<evidence type="ECO:0000313" key="4">
    <source>
        <dbReference type="Proteomes" id="UP000325030"/>
    </source>
</evidence>
<dbReference type="EMBL" id="AP018930">
    <property type="protein sequence ID" value="BBG27086.1"/>
    <property type="molecule type" value="Genomic_DNA"/>
</dbReference>
<keyword evidence="3" id="KW-1185">Reference proteome</keyword>
<evidence type="ECO:0000313" key="1">
    <source>
        <dbReference type="EMBL" id="BBG24329.1"/>
    </source>
</evidence>
<evidence type="ECO:0000313" key="2">
    <source>
        <dbReference type="EMBL" id="BBG27086.1"/>
    </source>
</evidence>
<name>A0A510E3P1_9CREN</name>
<dbReference type="OrthoDB" id="34291at2157"/>
<dbReference type="KEGG" id="step:IC006_1639"/>
<protein>
    <submittedName>
        <fullName evidence="2">Uncharacterized protein</fullName>
    </submittedName>
</protein>
<dbReference type="Proteomes" id="UP000322983">
    <property type="component" value="Chromosome"/>
</dbReference>
<organism evidence="2 4">
    <name type="scientific">Sulfuracidifex tepidarius</name>
    <dbReference type="NCBI Taxonomy" id="1294262"/>
    <lineage>
        <taxon>Archaea</taxon>
        <taxon>Thermoproteota</taxon>
        <taxon>Thermoprotei</taxon>
        <taxon>Sulfolobales</taxon>
        <taxon>Sulfolobaceae</taxon>
        <taxon>Sulfuracidifex</taxon>
    </lineage>
</organism>
<dbReference type="STRING" id="1294262.GCA_001316085_00390"/>
<reference evidence="2 3" key="2">
    <citation type="journal article" date="2020" name="Int. J. Syst. Evol. Microbiol.">
        <title>Sulfuracidifex tepidarius gen. nov., sp. nov. and transfer of Sulfolobus metallicus Huber and Stetter 1992 to the genus Sulfuracidifex as Sulfuracidifex metallicus comb. nov.</title>
        <authorList>
            <person name="Itoh T."/>
            <person name="Miura T."/>
            <person name="Sakai H.D."/>
            <person name="Kato S."/>
            <person name="Ohkuma M."/>
            <person name="Takashina T."/>
        </authorList>
    </citation>
    <scope>NUCLEOTIDE SEQUENCE</scope>
    <source>
        <strain evidence="1 3">IC-006</strain>
        <strain evidence="2">IC-007</strain>
    </source>
</reference>
<evidence type="ECO:0000313" key="3">
    <source>
        <dbReference type="Proteomes" id="UP000322983"/>
    </source>
</evidence>
<dbReference type="RefSeq" id="WP_054845016.1">
    <property type="nucleotide sequence ID" value="NZ_AP018929.1"/>
</dbReference>
<sequence length="209" mass="23893">MRFEASLDVIQPFGRRFITNEGHLVTLSSELEKECQKSGLSPTMLSEIIVDFFQSKSKISSSYVVPLKGNTSSCIITNVIDLWMTNALTSTHVIMTLSINGDSGEVRFVYPQFFAELAKSILSNNMKYECNKIVMNFPYMFVIFDTFNAFKKVYSNVVEGIVNMEGSSYMFSKTEMRSLIWKVDTTKVDYISNELIPEKMRSLIKGDYY</sequence>
<dbReference type="EMBL" id="AP018929">
    <property type="protein sequence ID" value="BBG24329.1"/>
    <property type="molecule type" value="Genomic_DNA"/>
</dbReference>
<dbReference type="AlphaFoldDB" id="A0A510E3P1"/>
<gene>
    <name evidence="1" type="ORF">IC006_1639</name>
    <name evidence="2" type="ORF">IC007_1616</name>
</gene>
<accession>A0A510E3P1</accession>
<dbReference type="Proteomes" id="UP000325030">
    <property type="component" value="Chromosome"/>
</dbReference>
<accession>A0A510DVX1</accession>
<dbReference type="GeneID" id="41717952"/>
<proteinExistence type="predicted"/>